<feature type="transmembrane region" description="Helical" evidence="11">
    <location>
        <begin position="231"/>
        <end position="252"/>
    </location>
</feature>
<dbReference type="OrthoDB" id="8062037at2759"/>
<feature type="domain" description="RING-type" evidence="12">
    <location>
        <begin position="362"/>
        <end position="404"/>
    </location>
</feature>
<keyword evidence="7" id="KW-0862">Zinc</keyword>
<dbReference type="InterPro" id="IPR013083">
    <property type="entry name" value="Znf_RING/FYVE/PHD"/>
</dbReference>
<dbReference type="EMBL" id="AAYY01000006">
    <property type="protein sequence ID" value="EDP43884.1"/>
    <property type="molecule type" value="Genomic_DNA"/>
</dbReference>
<dbReference type="Gene3D" id="3.30.40.10">
    <property type="entry name" value="Zinc/RING finger domain, C3HC4 (zinc finger)"/>
    <property type="match status" value="1"/>
</dbReference>
<evidence type="ECO:0000256" key="3">
    <source>
        <dbReference type="ARBA" id="ARBA00012483"/>
    </source>
</evidence>
<name>A8Q0X9_MALGO</name>
<protein>
    <recommendedName>
        <fullName evidence="3">RING-type E3 ubiquitin transferase</fullName>
        <ecNumber evidence="3">2.3.2.27</ecNumber>
    </recommendedName>
</protein>
<dbReference type="InterPro" id="IPR051653">
    <property type="entry name" value="E3_ligase_sorting_rcpt"/>
</dbReference>
<dbReference type="GO" id="GO:0061630">
    <property type="term" value="F:ubiquitin protein ligase activity"/>
    <property type="evidence" value="ECO:0007669"/>
    <property type="project" value="UniProtKB-EC"/>
</dbReference>
<keyword evidence="9 11" id="KW-0472">Membrane</keyword>
<evidence type="ECO:0000256" key="9">
    <source>
        <dbReference type="ARBA" id="ARBA00023136"/>
    </source>
</evidence>
<evidence type="ECO:0000256" key="11">
    <source>
        <dbReference type="SAM" id="Phobius"/>
    </source>
</evidence>
<dbReference type="CDD" id="cd16473">
    <property type="entry name" value="RING-H2_RNF103"/>
    <property type="match status" value="1"/>
</dbReference>
<dbReference type="OMA" id="RGGCPFV"/>
<dbReference type="GO" id="GO:0016020">
    <property type="term" value="C:membrane"/>
    <property type="evidence" value="ECO:0007669"/>
    <property type="project" value="UniProtKB-SubCell"/>
</dbReference>
<keyword evidence="14" id="KW-1185">Reference proteome</keyword>
<dbReference type="Proteomes" id="UP000008837">
    <property type="component" value="Unassembled WGS sequence"/>
</dbReference>
<evidence type="ECO:0000256" key="4">
    <source>
        <dbReference type="ARBA" id="ARBA00022692"/>
    </source>
</evidence>
<dbReference type="GO" id="GO:0008270">
    <property type="term" value="F:zinc ion binding"/>
    <property type="evidence" value="ECO:0007669"/>
    <property type="project" value="UniProtKB-KW"/>
</dbReference>
<dbReference type="AlphaFoldDB" id="A8Q0X9"/>
<evidence type="ECO:0000256" key="8">
    <source>
        <dbReference type="ARBA" id="ARBA00022989"/>
    </source>
</evidence>
<comment type="subcellular location">
    <subcellularLocation>
        <location evidence="2">Membrane</location>
        <topology evidence="2">Single-pass membrane protein</topology>
    </subcellularLocation>
</comment>
<dbReference type="Pfam" id="PF13639">
    <property type="entry name" value="zf-RING_2"/>
    <property type="match status" value="1"/>
</dbReference>
<dbReference type="STRING" id="425265.A8Q0X9"/>
<dbReference type="Gene3D" id="3.50.30.30">
    <property type="match status" value="1"/>
</dbReference>
<dbReference type="SUPFAM" id="SSF57850">
    <property type="entry name" value="RING/U-box"/>
    <property type="match status" value="1"/>
</dbReference>
<keyword evidence="6 10" id="KW-0863">Zinc-finger</keyword>
<dbReference type="InterPro" id="IPR046450">
    <property type="entry name" value="PA_dom_sf"/>
</dbReference>
<reference evidence="13 14" key="1">
    <citation type="journal article" date="2007" name="Proc. Natl. Acad. Sci. U.S.A.">
        <title>Dandruff-associated Malassezia genomes reveal convergent and divergent virulence traits shared with plant and human fungal pathogens.</title>
        <authorList>
            <person name="Xu J."/>
            <person name="Saunders C.W."/>
            <person name="Hu P."/>
            <person name="Grant R.A."/>
            <person name="Boekhout T."/>
            <person name="Kuramae E.E."/>
            <person name="Kronstad J.W."/>
            <person name="Deangelis Y.M."/>
            <person name="Reeder N.L."/>
            <person name="Johnstone K.R."/>
            <person name="Leland M."/>
            <person name="Fieno A.M."/>
            <person name="Begley W.M."/>
            <person name="Sun Y."/>
            <person name="Lacey M.P."/>
            <person name="Chaudhary T."/>
            <person name="Keough T."/>
            <person name="Chu L."/>
            <person name="Sears R."/>
            <person name="Yuan B."/>
            <person name="Dawson T.L.Jr."/>
        </authorList>
    </citation>
    <scope>NUCLEOTIDE SEQUENCE [LARGE SCALE GENOMIC DNA]</scope>
    <source>
        <strain evidence="14">ATCC MYA-4612 / CBS 7966</strain>
    </source>
</reference>
<dbReference type="EC" id="2.3.2.27" evidence="3"/>
<comment type="caution">
    <text evidence="13">The sequence shown here is derived from an EMBL/GenBank/DDBJ whole genome shotgun (WGS) entry which is preliminary data.</text>
</comment>
<evidence type="ECO:0000256" key="7">
    <source>
        <dbReference type="ARBA" id="ARBA00022833"/>
    </source>
</evidence>
<evidence type="ECO:0000256" key="6">
    <source>
        <dbReference type="ARBA" id="ARBA00022771"/>
    </source>
</evidence>
<organism evidence="13 14">
    <name type="scientific">Malassezia globosa (strain ATCC MYA-4612 / CBS 7966)</name>
    <name type="common">Dandruff-associated fungus</name>
    <dbReference type="NCBI Taxonomy" id="425265"/>
    <lineage>
        <taxon>Eukaryota</taxon>
        <taxon>Fungi</taxon>
        <taxon>Dikarya</taxon>
        <taxon>Basidiomycota</taxon>
        <taxon>Ustilaginomycotina</taxon>
        <taxon>Malasseziomycetes</taxon>
        <taxon>Malasseziales</taxon>
        <taxon>Malasseziaceae</taxon>
        <taxon>Malassezia</taxon>
    </lineage>
</organism>
<keyword evidence="4 11" id="KW-0812">Transmembrane</keyword>
<accession>A8Q0X9</accession>
<keyword evidence="8 11" id="KW-1133">Transmembrane helix</keyword>
<dbReference type="SUPFAM" id="SSF52025">
    <property type="entry name" value="PA domain"/>
    <property type="match status" value="1"/>
</dbReference>
<dbReference type="GeneID" id="5855405"/>
<evidence type="ECO:0000313" key="14">
    <source>
        <dbReference type="Proteomes" id="UP000008837"/>
    </source>
</evidence>
<comment type="catalytic activity">
    <reaction evidence="1">
        <text>S-ubiquitinyl-[E2 ubiquitin-conjugating enzyme]-L-cysteine + [acceptor protein]-L-lysine = [E2 ubiquitin-conjugating enzyme]-L-cysteine + N(6)-ubiquitinyl-[acceptor protein]-L-lysine.</text>
        <dbReference type="EC" id="2.3.2.27"/>
    </reaction>
</comment>
<dbReference type="PROSITE" id="PS50089">
    <property type="entry name" value="ZF_RING_2"/>
    <property type="match status" value="1"/>
</dbReference>
<evidence type="ECO:0000256" key="5">
    <source>
        <dbReference type="ARBA" id="ARBA00022723"/>
    </source>
</evidence>
<proteinExistence type="predicted"/>
<dbReference type="FunFam" id="3.30.40.10:FF:000388">
    <property type="entry name" value="Putative RING zinc finger domain superfamily protein"/>
    <property type="match status" value="1"/>
</dbReference>
<evidence type="ECO:0000256" key="10">
    <source>
        <dbReference type="PROSITE-ProRule" id="PRU00175"/>
    </source>
</evidence>
<evidence type="ECO:0000313" key="13">
    <source>
        <dbReference type="EMBL" id="EDP43884.1"/>
    </source>
</evidence>
<dbReference type="KEGG" id="mgl:MGL_2097"/>
<dbReference type="InParanoid" id="A8Q0X9"/>
<gene>
    <name evidence="13" type="ORF">MGL_2097</name>
</gene>
<dbReference type="PANTHER" id="PTHR47168">
    <property type="entry name" value="RING ZINC FINGER DOMAIN SUPERFAMILY PROTEIN-RELATED"/>
    <property type="match status" value="1"/>
</dbReference>
<keyword evidence="5" id="KW-0479">Metal-binding</keyword>
<sequence length="410" mass="46782">MFAYTSFTSDDWMTSALGSHELPDDMQRKAAWPGNKILVPSADVSYRTKPAGFGPDRVDEDGLWGTLIPIQIYLDSSENTGCVEEWTSGTLREEGYIKDSLLQTVMQKRTKKQPPSDWIALVERGQCTFEQKVRTAQLMGAKAVVVGDFQSRGYENEPLTLREPEDVTEQDAHMPLIMAPDGDASDIEIPSCFVVRTTYMELMNFVRQTDSQLRVGLYLDASLEDSPLQDIGLFIFILPALFALSAVLLQHVRLWIKRFRERASVYVVRSLPCYTWRPGGAWERLSPDDIPEKHTQDKVLWFMQKVDATWESMKNAFSRRDPEQEALVRESEQLHHDSTTLDQRPGRTAVTQSGRLFMQDECPICLAEFDDGDRVRVLPCGHVFHQDEIDDWLTAARRLCPTCKQDISHL</sequence>
<dbReference type="SMART" id="SM00184">
    <property type="entry name" value="RING"/>
    <property type="match status" value="1"/>
</dbReference>
<dbReference type="InterPro" id="IPR001841">
    <property type="entry name" value="Znf_RING"/>
</dbReference>
<dbReference type="InterPro" id="IPR003137">
    <property type="entry name" value="PA_domain"/>
</dbReference>
<evidence type="ECO:0000256" key="1">
    <source>
        <dbReference type="ARBA" id="ARBA00000900"/>
    </source>
</evidence>
<evidence type="ECO:0000259" key="12">
    <source>
        <dbReference type="PROSITE" id="PS50089"/>
    </source>
</evidence>
<dbReference type="Pfam" id="PF02225">
    <property type="entry name" value="PA"/>
    <property type="match status" value="1"/>
</dbReference>
<dbReference type="FunCoup" id="A8Q0X9">
    <property type="interactions" value="261"/>
</dbReference>
<dbReference type="RefSeq" id="XP_001731098.1">
    <property type="nucleotide sequence ID" value="XM_001731046.1"/>
</dbReference>
<evidence type="ECO:0000256" key="2">
    <source>
        <dbReference type="ARBA" id="ARBA00004167"/>
    </source>
</evidence>
<dbReference type="PANTHER" id="PTHR47168:SF1">
    <property type="entry name" value="OS02G0798600 PROTEIN"/>
    <property type="match status" value="1"/>
</dbReference>
<dbReference type="VEuPathDB" id="FungiDB:MGL_2097"/>